<name>A0A2W5DDS8_9BURK</name>
<gene>
    <name evidence="2" type="ORF">DI603_19375</name>
</gene>
<accession>A0A2W5DDS8</accession>
<dbReference type="InterPro" id="IPR013424">
    <property type="entry name" value="Ice-binding_C"/>
</dbReference>
<protein>
    <recommendedName>
        <fullName evidence="1">Ice-binding protein C-terminal domain-containing protein</fullName>
    </recommendedName>
</protein>
<dbReference type="NCBIfam" id="TIGR02595">
    <property type="entry name" value="PEP_CTERM"/>
    <property type="match status" value="1"/>
</dbReference>
<evidence type="ECO:0000313" key="3">
    <source>
        <dbReference type="Proteomes" id="UP000249633"/>
    </source>
</evidence>
<comment type="caution">
    <text evidence="2">The sequence shown here is derived from an EMBL/GenBank/DDBJ whole genome shotgun (WGS) entry which is preliminary data.</text>
</comment>
<proteinExistence type="predicted"/>
<reference evidence="2 3" key="1">
    <citation type="submission" date="2017-08" db="EMBL/GenBank/DDBJ databases">
        <title>Infants hospitalized years apart are colonized by the same room-sourced microbial strains.</title>
        <authorList>
            <person name="Brooks B."/>
            <person name="Olm M.R."/>
            <person name="Firek B.A."/>
            <person name="Baker R."/>
            <person name="Thomas B.C."/>
            <person name="Morowitz M.J."/>
            <person name="Banfield J.F."/>
        </authorList>
    </citation>
    <scope>NUCLEOTIDE SEQUENCE [LARGE SCALE GENOMIC DNA]</scope>
    <source>
        <strain evidence="2">S2_012_000_R2_81</strain>
    </source>
</reference>
<dbReference type="Pfam" id="PF07589">
    <property type="entry name" value="PEP-CTERM"/>
    <property type="match status" value="1"/>
</dbReference>
<sequence>MSYAYGITNSGLVIGAGIDPSNAAVNVGLIYDTVSGSMTSLGALPGLNGAIAFGVSDSGYVVGASMFNQGSGLPFIWSASGGMTAIPLPDGTTAGSARDVNDSGWAVGVASNAYAIPFLYADGTTYSIDTLLTNGAGWDLVTNTSSSALGIANDGSIIGTAIHDGAVHAYKMTLVTAVPEPGTWALLASGLGLLALRRRRPTQH</sequence>
<dbReference type="Proteomes" id="UP000249633">
    <property type="component" value="Unassembled WGS sequence"/>
</dbReference>
<dbReference type="EMBL" id="QFOD01000022">
    <property type="protein sequence ID" value="PZP28553.1"/>
    <property type="molecule type" value="Genomic_DNA"/>
</dbReference>
<evidence type="ECO:0000313" key="2">
    <source>
        <dbReference type="EMBL" id="PZP28553.1"/>
    </source>
</evidence>
<evidence type="ECO:0000259" key="1">
    <source>
        <dbReference type="Pfam" id="PF07589"/>
    </source>
</evidence>
<dbReference type="AlphaFoldDB" id="A0A2W5DDS8"/>
<feature type="domain" description="Ice-binding protein C-terminal" evidence="1">
    <location>
        <begin position="177"/>
        <end position="200"/>
    </location>
</feature>
<organism evidence="2 3">
    <name type="scientific">Roseateles depolymerans</name>
    <dbReference type="NCBI Taxonomy" id="76731"/>
    <lineage>
        <taxon>Bacteria</taxon>
        <taxon>Pseudomonadati</taxon>
        <taxon>Pseudomonadota</taxon>
        <taxon>Betaproteobacteria</taxon>
        <taxon>Burkholderiales</taxon>
        <taxon>Sphaerotilaceae</taxon>
        <taxon>Roseateles</taxon>
    </lineage>
</organism>